<dbReference type="RefSeq" id="XP_033592702.1">
    <property type="nucleotide sequence ID" value="XM_033732583.1"/>
</dbReference>
<dbReference type="Pfam" id="PF09135">
    <property type="entry name" value="Alb1"/>
    <property type="match status" value="1"/>
</dbReference>
<accession>A0A6A6Q3A4</accession>
<evidence type="ECO:0000313" key="9">
    <source>
        <dbReference type="Proteomes" id="UP000799767"/>
    </source>
</evidence>
<feature type="compositionally biased region" description="Basic and acidic residues" evidence="7">
    <location>
        <begin position="81"/>
        <end position="93"/>
    </location>
</feature>
<feature type="compositionally biased region" description="Basic residues" evidence="7">
    <location>
        <begin position="55"/>
        <end position="72"/>
    </location>
</feature>
<dbReference type="PANTHER" id="PTHR28280:SF1">
    <property type="entry name" value="SHUTTLING PRE-60S FACTOR ECM1"/>
    <property type="match status" value="1"/>
</dbReference>
<protein>
    <submittedName>
        <fullName evidence="8">Alb1-domain-containing protein</fullName>
    </submittedName>
</protein>
<dbReference type="AlphaFoldDB" id="A0A6A6Q3A4"/>
<dbReference type="EMBL" id="MU001632">
    <property type="protein sequence ID" value="KAF2486133.1"/>
    <property type="molecule type" value="Genomic_DNA"/>
</dbReference>
<evidence type="ECO:0000256" key="5">
    <source>
        <dbReference type="ARBA" id="ARBA00022517"/>
    </source>
</evidence>
<keyword evidence="4" id="KW-0963">Cytoplasm</keyword>
<evidence type="ECO:0000256" key="6">
    <source>
        <dbReference type="ARBA" id="ARBA00023242"/>
    </source>
</evidence>
<name>A0A6A6Q3A4_9PEZI</name>
<proteinExistence type="predicted"/>
<keyword evidence="5" id="KW-0690">Ribosome biogenesis</keyword>
<comment type="subcellular location">
    <subcellularLocation>
        <location evidence="2">Cytoplasm</location>
    </subcellularLocation>
    <subcellularLocation>
        <location evidence="1">Nucleus</location>
    </subcellularLocation>
</comment>
<evidence type="ECO:0000256" key="4">
    <source>
        <dbReference type="ARBA" id="ARBA00022490"/>
    </source>
</evidence>
<keyword evidence="9" id="KW-1185">Reference proteome</keyword>
<dbReference type="InterPro" id="IPR022784">
    <property type="entry name" value="Ribosome_bgen_Alb1"/>
</dbReference>
<evidence type="ECO:0000256" key="1">
    <source>
        <dbReference type="ARBA" id="ARBA00004123"/>
    </source>
</evidence>
<dbReference type="GO" id="GO:0030687">
    <property type="term" value="C:preribosome, large subunit precursor"/>
    <property type="evidence" value="ECO:0007669"/>
    <property type="project" value="TreeGrafter"/>
</dbReference>
<dbReference type="Proteomes" id="UP000799767">
    <property type="component" value="Unassembled WGS sequence"/>
</dbReference>
<dbReference type="GO" id="GO:0005737">
    <property type="term" value="C:cytoplasm"/>
    <property type="evidence" value="ECO:0007669"/>
    <property type="project" value="UniProtKB-SubCell"/>
</dbReference>
<evidence type="ECO:0000313" key="8">
    <source>
        <dbReference type="EMBL" id="KAF2486133.1"/>
    </source>
</evidence>
<sequence>MGKTPKPKAREQSVHSRAARRQATPPPTSSLAAKQSAQDVAAQPWIHHAQNAGIAKKKKAKPLTRQQRLRHQRGMENAARNVDRLEKKVAESKRRGRKVRDRRTEWEELNGKVEAKGDGAEVDDAEEIRAPMKADWTKKMVEVELEEALEEIEGFELPSIAPQRETVDEADTASLEAAPKENEPLATPTAIELDEVT</sequence>
<dbReference type="PANTHER" id="PTHR28280">
    <property type="entry name" value="SHUTTLING PRE-60S FACTOR ECM1"/>
    <property type="match status" value="1"/>
</dbReference>
<reference evidence="8" key="1">
    <citation type="journal article" date="2020" name="Stud. Mycol.">
        <title>101 Dothideomycetes genomes: a test case for predicting lifestyles and emergence of pathogens.</title>
        <authorList>
            <person name="Haridas S."/>
            <person name="Albert R."/>
            <person name="Binder M."/>
            <person name="Bloem J."/>
            <person name="Labutti K."/>
            <person name="Salamov A."/>
            <person name="Andreopoulos B."/>
            <person name="Baker S."/>
            <person name="Barry K."/>
            <person name="Bills G."/>
            <person name="Bluhm B."/>
            <person name="Cannon C."/>
            <person name="Castanera R."/>
            <person name="Culley D."/>
            <person name="Daum C."/>
            <person name="Ezra D."/>
            <person name="Gonzalez J."/>
            <person name="Henrissat B."/>
            <person name="Kuo A."/>
            <person name="Liang C."/>
            <person name="Lipzen A."/>
            <person name="Lutzoni F."/>
            <person name="Magnuson J."/>
            <person name="Mondo S."/>
            <person name="Nolan M."/>
            <person name="Ohm R."/>
            <person name="Pangilinan J."/>
            <person name="Park H.-J."/>
            <person name="Ramirez L."/>
            <person name="Alfaro M."/>
            <person name="Sun H."/>
            <person name="Tritt A."/>
            <person name="Yoshinaga Y."/>
            <person name="Zwiers L.-H."/>
            <person name="Turgeon B."/>
            <person name="Goodwin S."/>
            <person name="Spatafora J."/>
            <person name="Crous P."/>
            <person name="Grigoriev I."/>
        </authorList>
    </citation>
    <scope>NUCLEOTIDE SEQUENCE</scope>
    <source>
        <strain evidence="8">CBS 113389</strain>
    </source>
</reference>
<dbReference type="GO" id="GO:0000055">
    <property type="term" value="P:ribosomal large subunit export from nucleus"/>
    <property type="evidence" value="ECO:0007669"/>
    <property type="project" value="TreeGrafter"/>
</dbReference>
<keyword evidence="3" id="KW-0813">Transport</keyword>
<evidence type="ECO:0000256" key="3">
    <source>
        <dbReference type="ARBA" id="ARBA00022448"/>
    </source>
</evidence>
<keyword evidence="6" id="KW-0539">Nucleus</keyword>
<evidence type="ECO:0000256" key="2">
    <source>
        <dbReference type="ARBA" id="ARBA00004496"/>
    </source>
</evidence>
<feature type="region of interest" description="Disordered" evidence="7">
    <location>
        <begin position="154"/>
        <end position="197"/>
    </location>
</feature>
<feature type="region of interest" description="Disordered" evidence="7">
    <location>
        <begin position="1"/>
        <end position="102"/>
    </location>
</feature>
<organism evidence="8 9">
    <name type="scientific">Neohortaea acidophila</name>
    <dbReference type="NCBI Taxonomy" id="245834"/>
    <lineage>
        <taxon>Eukaryota</taxon>
        <taxon>Fungi</taxon>
        <taxon>Dikarya</taxon>
        <taxon>Ascomycota</taxon>
        <taxon>Pezizomycotina</taxon>
        <taxon>Dothideomycetes</taxon>
        <taxon>Dothideomycetidae</taxon>
        <taxon>Mycosphaerellales</taxon>
        <taxon>Teratosphaeriaceae</taxon>
        <taxon>Neohortaea</taxon>
    </lineage>
</organism>
<dbReference type="InterPro" id="IPR053278">
    <property type="entry name" value="Pre-60S_factor_ECM1"/>
</dbReference>
<feature type="compositionally biased region" description="Polar residues" evidence="7">
    <location>
        <begin position="29"/>
        <end position="38"/>
    </location>
</feature>
<dbReference type="GeneID" id="54473585"/>
<gene>
    <name evidence="8" type="ORF">BDY17DRAFT_290887</name>
</gene>
<dbReference type="GO" id="GO:0005730">
    <property type="term" value="C:nucleolus"/>
    <property type="evidence" value="ECO:0007669"/>
    <property type="project" value="TreeGrafter"/>
</dbReference>
<dbReference type="OrthoDB" id="5304887at2759"/>
<evidence type="ECO:0000256" key="7">
    <source>
        <dbReference type="SAM" id="MobiDB-lite"/>
    </source>
</evidence>